<name>A0A7D5M6I4_9ARCH</name>
<dbReference type="RefSeq" id="WP_179371037.1">
    <property type="nucleotide sequence ID" value="NZ_CP026995.1"/>
</dbReference>
<dbReference type="AlphaFoldDB" id="A0A7D5M6I4"/>
<dbReference type="EMBL" id="CP026995">
    <property type="protein sequence ID" value="QLH07171.1"/>
    <property type="molecule type" value="Genomic_DNA"/>
</dbReference>
<gene>
    <name evidence="7" type="ORF">C5F50_08845</name>
</gene>
<feature type="transmembrane region" description="Helical" evidence="5">
    <location>
        <begin position="95"/>
        <end position="116"/>
    </location>
</feature>
<keyword evidence="8" id="KW-1185">Reference proteome</keyword>
<keyword evidence="2 5" id="KW-0812">Transmembrane</keyword>
<dbReference type="Pfam" id="PF04893">
    <property type="entry name" value="Yip1"/>
    <property type="match status" value="1"/>
</dbReference>
<keyword evidence="3 5" id="KW-1133">Transmembrane helix</keyword>
<dbReference type="InterPro" id="IPR006977">
    <property type="entry name" value="Yip1_dom"/>
</dbReference>
<evidence type="ECO:0000256" key="2">
    <source>
        <dbReference type="ARBA" id="ARBA00022692"/>
    </source>
</evidence>
<proteinExistence type="predicted"/>
<reference evidence="7 8" key="1">
    <citation type="submission" date="2018-02" db="EMBL/GenBank/DDBJ databases">
        <title>Complete genome of Nitrosopumilus ureaphilus PS0.</title>
        <authorList>
            <person name="Qin W."/>
            <person name="Zheng Y."/>
            <person name="Stahl D.A."/>
        </authorList>
    </citation>
    <scope>NUCLEOTIDE SEQUENCE [LARGE SCALE GENOMIC DNA]</scope>
    <source>
        <strain evidence="7 8">PS0</strain>
    </source>
</reference>
<feature type="domain" description="Yip1" evidence="6">
    <location>
        <begin position="14"/>
        <end position="135"/>
    </location>
</feature>
<evidence type="ECO:0000256" key="1">
    <source>
        <dbReference type="ARBA" id="ARBA00004141"/>
    </source>
</evidence>
<feature type="transmembrane region" description="Helical" evidence="5">
    <location>
        <begin position="128"/>
        <end position="155"/>
    </location>
</feature>
<dbReference type="GeneID" id="56068206"/>
<dbReference type="Proteomes" id="UP000509478">
    <property type="component" value="Chromosome"/>
</dbReference>
<dbReference type="KEGG" id="nue:C5F50_08845"/>
<accession>A0A7D5M6I4</accession>
<sequence length="158" mass="17934">MECCNIFNRVCPGVASPLLVFAVIFYVGKRFGGTSSFKKIFSVLSYCLIPMIIGTASVTWYRNFYEFVFVDDYSSGKYDGLAPSYALDFALQQSMIFGLIALPFVAWSVILAIKAVKIVNNFETKRSFGIIYIVIPDSYLFMILYDISFSVIFYLRLT</sequence>
<evidence type="ECO:0000259" key="6">
    <source>
        <dbReference type="Pfam" id="PF04893"/>
    </source>
</evidence>
<dbReference type="OrthoDB" id="387078at2157"/>
<protein>
    <recommendedName>
        <fullName evidence="6">Yip1 domain-containing protein</fullName>
    </recommendedName>
</protein>
<evidence type="ECO:0000256" key="5">
    <source>
        <dbReference type="SAM" id="Phobius"/>
    </source>
</evidence>
<evidence type="ECO:0000256" key="4">
    <source>
        <dbReference type="ARBA" id="ARBA00023136"/>
    </source>
</evidence>
<feature type="transmembrane region" description="Helical" evidence="5">
    <location>
        <begin position="6"/>
        <end position="28"/>
    </location>
</feature>
<dbReference type="GO" id="GO:0016020">
    <property type="term" value="C:membrane"/>
    <property type="evidence" value="ECO:0007669"/>
    <property type="project" value="UniProtKB-SubCell"/>
</dbReference>
<feature type="transmembrane region" description="Helical" evidence="5">
    <location>
        <begin position="40"/>
        <end position="61"/>
    </location>
</feature>
<comment type="subcellular location">
    <subcellularLocation>
        <location evidence="1">Membrane</location>
        <topology evidence="1">Multi-pass membrane protein</topology>
    </subcellularLocation>
</comment>
<evidence type="ECO:0000313" key="8">
    <source>
        <dbReference type="Proteomes" id="UP000509478"/>
    </source>
</evidence>
<organism evidence="7 8">
    <name type="scientific">Nitrosopumilus ureiphilus</name>
    <dbReference type="NCBI Taxonomy" id="1470067"/>
    <lineage>
        <taxon>Archaea</taxon>
        <taxon>Nitrososphaerota</taxon>
        <taxon>Nitrososphaeria</taxon>
        <taxon>Nitrosopumilales</taxon>
        <taxon>Nitrosopumilaceae</taxon>
        <taxon>Nitrosopumilus</taxon>
    </lineage>
</organism>
<keyword evidence="4 5" id="KW-0472">Membrane</keyword>
<evidence type="ECO:0000313" key="7">
    <source>
        <dbReference type="EMBL" id="QLH07171.1"/>
    </source>
</evidence>
<evidence type="ECO:0000256" key="3">
    <source>
        <dbReference type="ARBA" id="ARBA00022989"/>
    </source>
</evidence>